<feature type="non-terminal residue" evidence="4">
    <location>
        <position position="1254"/>
    </location>
</feature>
<feature type="compositionally biased region" description="Basic and acidic residues" evidence="2">
    <location>
        <begin position="68"/>
        <end position="77"/>
    </location>
</feature>
<feature type="compositionally biased region" description="Acidic residues" evidence="2">
    <location>
        <begin position="58"/>
        <end position="67"/>
    </location>
</feature>
<feature type="compositionally biased region" description="Polar residues" evidence="2">
    <location>
        <begin position="1156"/>
        <end position="1166"/>
    </location>
</feature>
<evidence type="ECO:0000313" key="4">
    <source>
        <dbReference type="EMBL" id="CAH0712861.1"/>
    </source>
</evidence>
<protein>
    <submittedName>
        <fullName evidence="4">Uncharacterized protein</fullName>
    </submittedName>
</protein>
<dbReference type="EMBL" id="OV170221">
    <property type="protein sequence ID" value="CAH0712861.1"/>
    <property type="molecule type" value="Genomic_DNA"/>
</dbReference>
<feature type="region of interest" description="Disordered" evidence="2">
    <location>
        <begin position="57"/>
        <end position="77"/>
    </location>
</feature>
<organism evidence="4 5">
    <name type="scientific">Brenthis ino</name>
    <name type="common">lesser marbled fritillary</name>
    <dbReference type="NCBI Taxonomy" id="405034"/>
    <lineage>
        <taxon>Eukaryota</taxon>
        <taxon>Metazoa</taxon>
        <taxon>Ecdysozoa</taxon>
        <taxon>Arthropoda</taxon>
        <taxon>Hexapoda</taxon>
        <taxon>Insecta</taxon>
        <taxon>Pterygota</taxon>
        <taxon>Neoptera</taxon>
        <taxon>Endopterygota</taxon>
        <taxon>Lepidoptera</taxon>
        <taxon>Glossata</taxon>
        <taxon>Ditrysia</taxon>
        <taxon>Papilionoidea</taxon>
        <taxon>Nymphalidae</taxon>
        <taxon>Heliconiinae</taxon>
        <taxon>Argynnini</taxon>
        <taxon>Brenthis</taxon>
    </lineage>
</organism>
<dbReference type="AlphaFoldDB" id="A0A8S4HXX1"/>
<name>A0A8S4HXX1_9NEOP</name>
<reference evidence="4" key="1">
    <citation type="submission" date="2021-12" db="EMBL/GenBank/DDBJ databases">
        <authorList>
            <person name="Martin H S."/>
        </authorList>
    </citation>
    <scope>NUCLEOTIDE SEQUENCE</scope>
</reference>
<evidence type="ECO:0000256" key="1">
    <source>
        <dbReference type="SAM" id="Coils"/>
    </source>
</evidence>
<feature type="region of interest" description="Disordered" evidence="2">
    <location>
        <begin position="1145"/>
        <end position="1166"/>
    </location>
</feature>
<sequence length="1254" mass="145376">MLLGIALTFTTILTNVFIDLDGVLNYKKSVPPNLILEPAARPEILINNEVDRVKALDFDDNNEDSEDPSYRTRRSIESDSLQKVKNSAYKKVLTSRLQSLLEELDKEETVKEDTITAKATKVGEETVLRSKEKFEVKSEDLLHFAMHNILLQGIIGHKDLNQVYNKVHDVIKKINSNSEKRGIDKYVNMLEAIVNSKESSNMKYNEEHKFFEEIIKCKKLKNEIAYLQTLEMQNTTDSNVQDKDQKLLIKTVIEISGPDDKYQILNSTEGENIEGLIRLIYNGKSVKIRQMNDDQLLSKQEPKNPNNDVELIVTNIEKNQDTLKTKKSGHIANIRIDNLLNKVIEQYLESHPSLHYKLEKSTEIGSFNRKRLKRQIKIRYLNDKPTSIPTTSKSNKDDDDLYIEIETHFDKNGIIGEKKKKLVRSLIEKIQKALRSDNKENDKNPDQDTFKQRFQDPIDKDSHTFPINKSPPFEAIEEREVDPIDKTLDKHKYIFNKFGGSWNKMIQGPRFLSYSKSINSAEMKELNVNYDSVTQNGIPQRFQKPLNADVTGENNNVTSTYADSGNVTLFLKNIDGTGFSIGINQYLGEPPDKESMKIFNGLENLIKEYRRPYDQDVSNESGLNEINNIAEEKHDIKKRDVKNLKTKPITEVKPGYYSFYTILKNNALPFKKYFNVFHKNQKKLLNNSKSLDTFNDLYFKKINIVSKKINLRVENNGLNSKLNSLEISNKKEMNKNKRSVSVKKVSNIKSKIKLSRYLNTNAMAKKKIFLKNKRNKRQIDKIRIIAKDPSRVAVRNSDENIFLVSKENTYSDIRGIERPEILLENKKKNNFDEYFPFGDEPSNILPVYSDNLYSKKINQYGLMSKYPHIFIDERSNEEVMDETRYFKNDRSYRILPKSNDKNVNDVETTTFDDVHEPKIDEIFNAIMPPASQSKFKVTVKLYPKNKTNIDEGFKEIYTSVNKSFDEDGLRYFSVLNVSQISKIEKLNKSLEVLKKNDTKPLTDELKNQGKQINTLLQLHKKRVDQQLESLLRESQHLEQMIKANSKSNVHKIIDVSHDDLKTDNYDKKMNEVLESIKKLQETYISVTKPNTGTLDNKSEIINTIKSNEKITYDILKKIDINTQILTAFLQNFSNKVELNKQNSTPMIKPSLHNDWKSPQNFDYKQSKSKNNTEQLMLDKKHKTPIANDLLPTSDYNKVKANIKQNEVKHQKALKNIARRMSNESKFFMDEVDSGYKIAPDKDFEDLKINVTNIQ</sequence>
<gene>
    <name evidence="4" type="ORF">BINO364_LOCUS87</name>
</gene>
<evidence type="ECO:0000256" key="2">
    <source>
        <dbReference type="SAM" id="MobiDB-lite"/>
    </source>
</evidence>
<evidence type="ECO:0000313" key="5">
    <source>
        <dbReference type="Proteomes" id="UP000838878"/>
    </source>
</evidence>
<keyword evidence="3" id="KW-0732">Signal</keyword>
<dbReference type="Proteomes" id="UP000838878">
    <property type="component" value="Chromosome 1"/>
</dbReference>
<keyword evidence="5" id="KW-1185">Reference proteome</keyword>
<keyword evidence="1" id="KW-0175">Coiled coil</keyword>
<dbReference type="OrthoDB" id="3936150at2759"/>
<accession>A0A8S4HXX1</accession>
<feature type="coiled-coil region" evidence="1">
    <location>
        <begin position="1020"/>
        <end position="1082"/>
    </location>
</feature>
<evidence type="ECO:0000256" key="3">
    <source>
        <dbReference type="SAM" id="SignalP"/>
    </source>
</evidence>
<feature type="signal peptide" evidence="3">
    <location>
        <begin position="1"/>
        <end position="18"/>
    </location>
</feature>
<feature type="chain" id="PRO_5035761527" evidence="3">
    <location>
        <begin position="19"/>
        <end position="1254"/>
    </location>
</feature>
<proteinExistence type="predicted"/>